<dbReference type="PROSITE" id="PS51257">
    <property type="entry name" value="PROKAR_LIPOPROTEIN"/>
    <property type="match status" value="1"/>
</dbReference>
<dbReference type="Gene3D" id="3.50.50.60">
    <property type="entry name" value="FAD/NAD(P)-binding domain"/>
    <property type="match status" value="1"/>
</dbReference>
<dbReference type="EMBL" id="RKRF01000009">
    <property type="protein sequence ID" value="RPF53403.1"/>
    <property type="molecule type" value="Genomic_DNA"/>
</dbReference>
<dbReference type="SUPFAM" id="SSF51905">
    <property type="entry name" value="FAD/NAD(P)-binding domain"/>
    <property type="match status" value="1"/>
</dbReference>
<evidence type="ECO:0000313" key="1">
    <source>
        <dbReference type="EMBL" id="RPF53403.1"/>
    </source>
</evidence>
<comment type="caution">
    <text evidence="1">The sequence shown here is derived from an EMBL/GenBank/DDBJ whole genome shotgun (WGS) entry which is preliminary data.</text>
</comment>
<keyword evidence="2" id="KW-1185">Reference proteome</keyword>
<dbReference type="Gene3D" id="3.90.660.50">
    <property type="match status" value="1"/>
</dbReference>
<sequence length="417" mass="47169">MRYDVVIIGGGLAGLVAANFLGGCHRRILLLEREKRLGGRAKTDKVDQYYFNLGPHALYKKGKAKQILDELGVRIEGQSPDTGGILYDGRRRLQAPFSPKGILTTKLLNWRERMEWLKVILQLGKQKISDIGPVTYQDWVRNTTDNPKIQSILYTIGRLSTYCNAPELTDARVIVNQLQSAFKGVTYLDSGWQKMVDQLYEKAKSKGVVIQKGSFVKQIIPKDDHEFLLEVGNQQIFAEQVLYTGEPSKLNNLIDCINDDITPVKAAVLDVALNHLPKPKLTFAMSLEESYYYALHSKYAQLSEQSKGYVLHVMKYLHPEENNTTKQLKVELESFLDIVQPGWRQFLETSRFFPNLTVNQRLPEVCQNQSINDPETTVPNLFIAGDWASNESILSEASISTGKNAAQAMMNKWQVSL</sequence>
<evidence type="ECO:0000313" key="2">
    <source>
        <dbReference type="Proteomes" id="UP000276443"/>
    </source>
</evidence>
<dbReference type="RefSeq" id="WP_170158532.1">
    <property type="nucleotide sequence ID" value="NZ_RKRF01000009.1"/>
</dbReference>
<dbReference type="PANTHER" id="PTHR43734">
    <property type="entry name" value="PHYTOENE DESATURASE"/>
    <property type="match status" value="1"/>
</dbReference>
<protein>
    <submittedName>
        <fullName evidence="1">Phytoene dehydrogenase-like protein</fullName>
    </submittedName>
</protein>
<proteinExistence type="predicted"/>
<dbReference type="InterPro" id="IPR036188">
    <property type="entry name" value="FAD/NAD-bd_sf"/>
</dbReference>
<accession>A0A3N5B7U2</accession>
<name>A0A3N5B7U2_9BACI</name>
<dbReference type="Pfam" id="PF13450">
    <property type="entry name" value="NAD_binding_8"/>
    <property type="match status" value="1"/>
</dbReference>
<dbReference type="AlphaFoldDB" id="A0A3N5B7U2"/>
<organism evidence="1 2">
    <name type="scientific">Aquisalibacillus elongatus</name>
    <dbReference type="NCBI Taxonomy" id="485577"/>
    <lineage>
        <taxon>Bacteria</taxon>
        <taxon>Bacillati</taxon>
        <taxon>Bacillota</taxon>
        <taxon>Bacilli</taxon>
        <taxon>Bacillales</taxon>
        <taxon>Bacillaceae</taxon>
        <taxon>Aquisalibacillus</taxon>
    </lineage>
</organism>
<reference evidence="1 2" key="1">
    <citation type="submission" date="2018-11" db="EMBL/GenBank/DDBJ databases">
        <title>Genomic Encyclopedia of Type Strains, Phase IV (KMG-IV): sequencing the most valuable type-strain genomes for metagenomic binning, comparative biology and taxonomic classification.</title>
        <authorList>
            <person name="Goeker M."/>
        </authorList>
    </citation>
    <scope>NUCLEOTIDE SEQUENCE [LARGE SCALE GENOMIC DNA]</scope>
    <source>
        <strain evidence="1 2">DSM 18090</strain>
    </source>
</reference>
<dbReference type="PANTHER" id="PTHR43734:SF1">
    <property type="entry name" value="PHYTOENE DESATURASE"/>
    <property type="match status" value="1"/>
</dbReference>
<dbReference type="Proteomes" id="UP000276443">
    <property type="component" value="Unassembled WGS sequence"/>
</dbReference>
<gene>
    <name evidence="1" type="ORF">EDC24_1902</name>
</gene>